<organism evidence="1 2">
    <name type="scientific">Henningerozyma blattae (strain ATCC 34711 / CBS 6284 / DSM 70876 / NBRC 10599 / NRRL Y-10934 / UCD 77-7)</name>
    <name type="common">Yeast</name>
    <name type="synonym">Tetrapisispora blattae</name>
    <dbReference type="NCBI Taxonomy" id="1071380"/>
    <lineage>
        <taxon>Eukaryota</taxon>
        <taxon>Fungi</taxon>
        <taxon>Dikarya</taxon>
        <taxon>Ascomycota</taxon>
        <taxon>Saccharomycotina</taxon>
        <taxon>Saccharomycetes</taxon>
        <taxon>Saccharomycetales</taxon>
        <taxon>Saccharomycetaceae</taxon>
        <taxon>Henningerozyma</taxon>
    </lineage>
</organism>
<dbReference type="RefSeq" id="XP_004182398.1">
    <property type="nucleotide sequence ID" value="XM_004182350.1"/>
</dbReference>
<dbReference type="InParanoid" id="I2H927"/>
<dbReference type="KEGG" id="tbl:TBLA_0I02210"/>
<dbReference type="OrthoDB" id="3978317at2759"/>
<dbReference type="eggNOG" id="ENOG502S7IR">
    <property type="taxonomic scope" value="Eukaryota"/>
</dbReference>
<sequence length="83" mass="8942">MSTLLYSQHPSSNNSSASFLNSAPVEISTVKGYQDFLNARKTPTNTIFSDDKTSAYVLASDVVIATVRGRAMEHLLAMAGETD</sequence>
<evidence type="ECO:0000313" key="2">
    <source>
        <dbReference type="Proteomes" id="UP000002866"/>
    </source>
</evidence>
<reference evidence="1 2" key="1">
    <citation type="journal article" date="2011" name="Proc. Natl. Acad. Sci. U.S.A.">
        <title>Evolutionary erosion of yeast sex chromosomes by mating-type switching accidents.</title>
        <authorList>
            <person name="Gordon J.L."/>
            <person name="Armisen D."/>
            <person name="Proux-Wera E."/>
            <person name="Oheigeartaigh S.S."/>
            <person name="Byrne K.P."/>
            <person name="Wolfe K.H."/>
        </authorList>
    </citation>
    <scope>NUCLEOTIDE SEQUENCE [LARGE SCALE GENOMIC DNA]</scope>
    <source>
        <strain evidence="2">ATCC 34711 / CBS 6284 / DSM 70876 / NBRC 10599 / NRRL Y-10934 / UCD 77-7</strain>
    </source>
</reference>
<accession>I2H927</accession>
<dbReference type="HOGENOM" id="CLU_2484906_0_0_1"/>
<dbReference type="FunCoup" id="I2H927">
    <property type="interactions" value="67"/>
</dbReference>
<proteinExistence type="predicted"/>
<dbReference type="GeneID" id="14498056"/>
<protein>
    <submittedName>
        <fullName evidence="1">Uncharacterized protein</fullName>
    </submittedName>
</protein>
<keyword evidence="2" id="KW-1185">Reference proteome</keyword>
<dbReference type="Proteomes" id="UP000002866">
    <property type="component" value="Chromosome 9"/>
</dbReference>
<name>I2H927_HENB6</name>
<dbReference type="AlphaFoldDB" id="I2H927"/>
<dbReference type="OMA" id="YKQSTNF"/>
<gene>
    <name evidence="1" type="primary">TBLA0I02210</name>
    <name evidence="1" type="ORF">TBLA_0I02210</name>
</gene>
<evidence type="ECO:0000313" key="1">
    <source>
        <dbReference type="EMBL" id="CCH62879.1"/>
    </source>
</evidence>
<dbReference type="EMBL" id="HE806324">
    <property type="protein sequence ID" value="CCH62879.1"/>
    <property type="molecule type" value="Genomic_DNA"/>
</dbReference>